<evidence type="ECO:0000313" key="2">
    <source>
        <dbReference type="EMBL" id="BAI64133.1"/>
    </source>
</evidence>
<proteinExistence type="predicted"/>
<dbReference type="KEGG" id="rmu:RMDY18_03010"/>
<accession>D2NR57</accession>
<organism evidence="2 3">
    <name type="scientific">Rothia mucilaginosa (strain DY-18)</name>
    <name type="common">Stomatococcus mucilaginosus</name>
    <dbReference type="NCBI Taxonomy" id="680646"/>
    <lineage>
        <taxon>Bacteria</taxon>
        <taxon>Bacillati</taxon>
        <taxon>Actinomycetota</taxon>
        <taxon>Actinomycetes</taxon>
        <taxon>Micrococcales</taxon>
        <taxon>Micrococcaceae</taxon>
        <taxon>Rothia</taxon>
    </lineage>
</organism>
<dbReference type="AlphaFoldDB" id="D2NR57"/>
<keyword evidence="1" id="KW-0732">Signal</keyword>
<evidence type="ECO:0000313" key="3">
    <source>
        <dbReference type="Proteomes" id="UP000001883"/>
    </source>
</evidence>
<feature type="chain" id="PRO_5039461643" evidence="1">
    <location>
        <begin position="24"/>
        <end position="110"/>
    </location>
</feature>
<gene>
    <name evidence="2" type="ordered locus">RMDY18_03010</name>
</gene>
<dbReference type="PROSITE" id="PS51318">
    <property type="entry name" value="TAT"/>
    <property type="match status" value="1"/>
</dbReference>
<feature type="signal peptide" evidence="1">
    <location>
        <begin position="1"/>
        <end position="23"/>
    </location>
</feature>
<name>D2NR57_ROTMD</name>
<reference evidence="2 3" key="2">
    <citation type="journal article" date="2010" name="J Osaka Dent Univ">
        <title>Isolation and identification of Rothia mucilaginosa from persistent apical periodontitis lesions.</title>
        <authorList>
            <person name="Yamane K."/>
            <person name="Yoshida M."/>
            <person name="Fujihira T."/>
            <person name="Baba T."/>
            <person name="Tsuji N."/>
            <person name="Hayashi H."/>
            <person name="Sugimori C."/>
            <person name="Yamanaka T."/>
            <person name="Mashimo C."/>
            <person name="Nambu T."/>
            <person name="Kawai H."/>
            <person name="Fukushima H."/>
        </authorList>
    </citation>
    <scope>NUCLEOTIDE SEQUENCE [LARGE SCALE GENOMIC DNA]</scope>
    <source>
        <strain evidence="2 3">DY-18</strain>
    </source>
</reference>
<sequence length="110" mass="11708">MSRSTFVRAVSAIGVAAALSVGAALPAAHADFHAYDHVGLKGELARSGFSNFIDVPDNMLSSAANWTGGRLKGVNTNWWGNNDTFRLGAGQVLYYVGDNVNDTTDFVVSW</sequence>
<reference evidence="2 3" key="3">
    <citation type="journal article" date="2010" name="Sequencing">
        <title>Complete Genome Sequence of Rothia mucilaginosa DY-18: A Clinical Isolate with Dense Meshwork-Like Structures from a Persistent Apical Periodontitis Lesion.</title>
        <authorList>
            <person name="Yamane K."/>
            <person name="Nambu T."/>
            <person name="Yamanaka T."/>
            <person name="Mashimo C."/>
            <person name="Sugimori C."/>
            <person name="Leung K.-P."/>
            <person name="Fukushima H."/>
        </authorList>
    </citation>
    <scope>NUCLEOTIDE SEQUENCE [LARGE SCALE GENOMIC DNA]</scope>
    <source>
        <strain evidence="2 3">DY-18</strain>
    </source>
</reference>
<dbReference type="InterPro" id="IPR006311">
    <property type="entry name" value="TAT_signal"/>
</dbReference>
<dbReference type="EMBL" id="AP011540">
    <property type="protein sequence ID" value="BAI64133.1"/>
    <property type="molecule type" value="Genomic_DNA"/>
</dbReference>
<keyword evidence="3" id="KW-1185">Reference proteome</keyword>
<dbReference type="RefSeq" id="WP_012902899.1">
    <property type="nucleotide sequence ID" value="NC_013715.1"/>
</dbReference>
<dbReference type="HOGENOM" id="CLU_2169185_0_0_11"/>
<reference evidence="3" key="1">
    <citation type="submission" date="2009-07" db="EMBL/GenBank/DDBJ databases">
        <title>Complete genome sequence of Rothia mucilaginosa DJ.</title>
        <authorList>
            <person name="Yamane K."/>
            <person name="Nambu T."/>
            <person name="Mashimo C."/>
            <person name="Sugimori C."/>
            <person name="Yamanaka T."/>
            <person name="Leung K."/>
            <person name="Fukushima H."/>
        </authorList>
    </citation>
    <scope>NUCLEOTIDE SEQUENCE [LARGE SCALE GENOMIC DNA]</scope>
    <source>
        <strain evidence="3">DY-18</strain>
    </source>
</reference>
<dbReference type="Proteomes" id="UP000001883">
    <property type="component" value="Chromosome"/>
</dbReference>
<protein>
    <submittedName>
        <fullName evidence="2">Acyl-CoA dehydrogenase</fullName>
    </submittedName>
</protein>
<evidence type="ECO:0000256" key="1">
    <source>
        <dbReference type="SAM" id="SignalP"/>
    </source>
</evidence>